<reference evidence="3" key="1">
    <citation type="submission" date="2020-01" db="EMBL/GenBank/DDBJ databases">
        <title>Genome sequence of Kobresia littledalei, the first chromosome-level genome in the family Cyperaceae.</title>
        <authorList>
            <person name="Qu G."/>
        </authorList>
    </citation>
    <scope>NUCLEOTIDE SEQUENCE</scope>
    <source>
        <strain evidence="3">C.B.Clarke</strain>
        <tissue evidence="3">Leaf</tissue>
    </source>
</reference>
<dbReference type="EMBL" id="SWLB01000006">
    <property type="protein sequence ID" value="KAF3337966.1"/>
    <property type="molecule type" value="Genomic_DNA"/>
</dbReference>
<evidence type="ECO:0000259" key="2">
    <source>
        <dbReference type="PROSITE" id="PS50891"/>
    </source>
</evidence>
<dbReference type="Pfam" id="PF03195">
    <property type="entry name" value="LOB"/>
    <property type="match status" value="1"/>
</dbReference>
<dbReference type="PANTHER" id="PTHR31301">
    <property type="entry name" value="LOB DOMAIN-CONTAINING PROTEIN 4-RELATED"/>
    <property type="match status" value="1"/>
</dbReference>
<dbReference type="PANTHER" id="PTHR31301:SF153">
    <property type="entry name" value="LOB DOMAIN-CONTAINING PROTEIN 26"/>
    <property type="match status" value="1"/>
</dbReference>
<protein>
    <submittedName>
        <fullName evidence="3">Putative LOB domain protein 4</fullName>
    </submittedName>
</protein>
<dbReference type="OrthoDB" id="684652at2759"/>
<dbReference type="PROSITE" id="PS50891">
    <property type="entry name" value="LOB"/>
    <property type="match status" value="1"/>
</dbReference>
<accession>A0A833RF05</accession>
<evidence type="ECO:0000313" key="4">
    <source>
        <dbReference type="Proteomes" id="UP000623129"/>
    </source>
</evidence>
<proteinExistence type="inferred from homology"/>
<sequence length="174" mass="19195">MFTSSNSVEGSSSKRCAGCKHLRRRCTEDCILAPYFPANNPERFECVHKIFGAGNVARMLKMLLVDERVQTANSLSTEAYWRVKEPVYGSTGVVICIQQEISAIQCELAKTLAQISMYEAHNAPVQQPPQPPPLVQQQGSPAILSIKEENDNLLSEFGVVHSSLRKSMEVIGGE</sequence>
<evidence type="ECO:0000313" key="3">
    <source>
        <dbReference type="EMBL" id="KAF3337966.1"/>
    </source>
</evidence>
<dbReference type="Proteomes" id="UP000623129">
    <property type="component" value="Unassembled WGS sequence"/>
</dbReference>
<keyword evidence="4" id="KW-1185">Reference proteome</keyword>
<name>A0A833RF05_9POAL</name>
<organism evidence="3 4">
    <name type="scientific">Carex littledalei</name>
    <dbReference type="NCBI Taxonomy" id="544730"/>
    <lineage>
        <taxon>Eukaryota</taxon>
        <taxon>Viridiplantae</taxon>
        <taxon>Streptophyta</taxon>
        <taxon>Embryophyta</taxon>
        <taxon>Tracheophyta</taxon>
        <taxon>Spermatophyta</taxon>
        <taxon>Magnoliopsida</taxon>
        <taxon>Liliopsida</taxon>
        <taxon>Poales</taxon>
        <taxon>Cyperaceae</taxon>
        <taxon>Cyperoideae</taxon>
        <taxon>Cariceae</taxon>
        <taxon>Carex</taxon>
        <taxon>Carex subgen. Euthyceras</taxon>
    </lineage>
</organism>
<dbReference type="InterPro" id="IPR004883">
    <property type="entry name" value="LOB"/>
</dbReference>
<comment type="similarity">
    <text evidence="1">Belongs to the LOB domain-containing protein family.</text>
</comment>
<gene>
    <name evidence="3" type="ORF">FCM35_KLT18553</name>
</gene>
<evidence type="ECO:0000256" key="1">
    <source>
        <dbReference type="ARBA" id="ARBA00005474"/>
    </source>
</evidence>
<comment type="caution">
    <text evidence="3">The sequence shown here is derived from an EMBL/GenBank/DDBJ whole genome shotgun (WGS) entry which is preliminary data.</text>
</comment>
<dbReference type="AlphaFoldDB" id="A0A833RF05"/>
<feature type="domain" description="LOB" evidence="2">
    <location>
        <begin position="14"/>
        <end position="115"/>
    </location>
</feature>